<feature type="non-terminal residue" evidence="2">
    <location>
        <position position="196"/>
    </location>
</feature>
<proteinExistence type="evidence at transcript level"/>
<name>Q17114_BABBO</name>
<gene>
    <name evidence="2" type="primary">BovA1</name>
</gene>
<feature type="region of interest" description="Disordered" evidence="1">
    <location>
        <begin position="154"/>
        <end position="196"/>
    </location>
</feature>
<dbReference type="AlphaFoldDB" id="Q17114"/>
<feature type="non-terminal residue" evidence="2">
    <location>
        <position position="1"/>
    </location>
</feature>
<organism evidence="2">
    <name type="scientific">Babesia bovis</name>
    <dbReference type="NCBI Taxonomy" id="5865"/>
    <lineage>
        <taxon>Eukaryota</taxon>
        <taxon>Sar</taxon>
        <taxon>Alveolata</taxon>
        <taxon>Apicomplexa</taxon>
        <taxon>Aconoidasida</taxon>
        <taxon>Piroplasmida</taxon>
        <taxon>Babesiidae</taxon>
        <taxon>Babesia</taxon>
    </lineage>
</organism>
<feature type="compositionally biased region" description="Acidic residues" evidence="1">
    <location>
        <begin position="96"/>
        <end position="112"/>
    </location>
</feature>
<feature type="compositionally biased region" description="Acidic residues" evidence="1">
    <location>
        <begin position="169"/>
        <end position="189"/>
    </location>
</feature>
<evidence type="ECO:0000256" key="1">
    <source>
        <dbReference type="SAM" id="MobiDB-lite"/>
    </source>
</evidence>
<dbReference type="VEuPathDB" id="PiroplasmaDB:BBOV_II000740"/>
<feature type="region of interest" description="Disordered" evidence="1">
    <location>
        <begin position="80"/>
        <end position="112"/>
    </location>
</feature>
<feature type="region of interest" description="Disordered" evidence="1">
    <location>
        <begin position="1"/>
        <end position="39"/>
    </location>
</feature>
<evidence type="ECO:0000313" key="2">
    <source>
        <dbReference type="EMBL" id="AAA02750.1"/>
    </source>
</evidence>
<accession>Q17114</accession>
<sequence length="196" mass="21444">PIVLPIESEIEGSESSESCTSDSEGEEITLPEDADVEEPDDDVIQLPEYVDGPTVFPSHIDDEIIQLPDYEDSPIVLPIESEIEGSESSESCTSDSEGEEITLPEDADVEEPDDDVIQLPEYVDGPTVFPSHIDDEIIQLPDYEDSPIVLPIESEIEGSESSESCTSDSEGEEITLPEDADVEEPDDDVIQLPEYV</sequence>
<protein>
    <submittedName>
        <fullName evidence="2">BovA1 protein</fullName>
    </submittedName>
</protein>
<dbReference type="EMBL" id="M80426">
    <property type="protein sequence ID" value="AAA02750.1"/>
    <property type="molecule type" value="mRNA"/>
</dbReference>
<reference evidence="2" key="1">
    <citation type="journal article" date="1993" name="Mol. Biochem. Parasitol.">
        <title>Cloning and characterisation of cDNA clones encoding two Babesia bovis proteins with homologous amino- and carboxy-terminal domains.</title>
        <authorList>
            <person name="Dalrymple B.P."/>
            <person name="Peters J.M."/>
            <person name="Goodger B.V."/>
            <person name="Bushell G.R."/>
            <person name="Waltisbuhl D.J."/>
            <person name="Wright I.G."/>
        </authorList>
    </citation>
    <scope>NUCLEOTIDE SEQUENCE</scope>
</reference>
<feature type="compositionally biased region" description="Acidic residues" evidence="1">
    <location>
        <begin position="23"/>
        <end position="39"/>
    </location>
</feature>